<dbReference type="GO" id="GO:0006589">
    <property type="term" value="P:octopamine biosynthetic process"/>
    <property type="evidence" value="ECO:0007669"/>
    <property type="project" value="TreeGrafter"/>
</dbReference>
<evidence type="ECO:0000313" key="4">
    <source>
        <dbReference type="Proteomes" id="UP001497623"/>
    </source>
</evidence>
<dbReference type="PANTHER" id="PTHR10157">
    <property type="entry name" value="DOPAMINE BETA HYDROXYLASE RELATED"/>
    <property type="match status" value="1"/>
</dbReference>
<dbReference type="PANTHER" id="PTHR10157:SF40">
    <property type="entry name" value="MOXD1 HOMOLOG 2"/>
    <property type="match status" value="1"/>
</dbReference>
<dbReference type="InterPro" id="IPR000945">
    <property type="entry name" value="DBH-like"/>
</dbReference>
<dbReference type="GO" id="GO:0005615">
    <property type="term" value="C:extracellular space"/>
    <property type="evidence" value="ECO:0007669"/>
    <property type="project" value="TreeGrafter"/>
</dbReference>
<feature type="domain" description="Copper type II ascorbate-dependent monooxygenase C-terminal" evidence="2">
    <location>
        <begin position="2"/>
        <end position="84"/>
    </location>
</feature>
<comment type="caution">
    <text evidence="3">The sequence shown here is derived from an EMBL/GenBank/DDBJ whole genome shotgun (WGS) entry which is preliminary data.</text>
</comment>
<dbReference type="Gene3D" id="2.60.120.230">
    <property type="match status" value="1"/>
</dbReference>
<reference evidence="3 4" key="1">
    <citation type="submission" date="2024-05" db="EMBL/GenBank/DDBJ databases">
        <authorList>
            <person name="Wallberg A."/>
        </authorList>
    </citation>
    <scope>NUCLEOTIDE SEQUENCE [LARGE SCALE GENOMIC DNA]</scope>
</reference>
<keyword evidence="1" id="KW-1015">Disulfide bond</keyword>
<name>A0AAV2QSN4_MEGNR</name>
<dbReference type="SUPFAM" id="SSF49742">
    <property type="entry name" value="PHM/PNGase F"/>
    <property type="match status" value="1"/>
</dbReference>
<evidence type="ECO:0000313" key="3">
    <source>
        <dbReference type="EMBL" id="CAL4099780.1"/>
    </source>
</evidence>
<dbReference type="EMBL" id="CAXKWB010011022">
    <property type="protein sequence ID" value="CAL4099780.1"/>
    <property type="molecule type" value="Genomic_DNA"/>
</dbReference>
<dbReference type="GO" id="GO:0030667">
    <property type="term" value="C:secretory granule membrane"/>
    <property type="evidence" value="ECO:0007669"/>
    <property type="project" value="TreeGrafter"/>
</dbReference>
<sequence length="268" mass="31666">MRYNQELPHIAADNNYDFSYQEYRQLQEPRHVRPGDHLLVECLYNSLERSTITLGGFKTRDEMCLSFLFYWPRVDLSFCHSKPSLATVLHSLGIQELAEETAPIKIRQPIELAGKTLEWRLMNYNWNQNFEYFQQTTSTGTFNAMCHRRGESILPELEKRDYEYPNITKPWSSTNICKKHKKNRRRKHKNNRNPSLLEEQLKEENEEVMFDDDTNDKPIERIDVDPYSRTDVILPVLNGQFGETESDIRILNEENHGKITTVVDPVLR</sequence>
<organism evidence="3 4">
    <name type="scientific">Meganyctiphanes norvegica</name>
    <name type="common">Northern krill</name>
    <name type="synonym">Thysanopoda norvegica</name>
    <dbReference type="NCBI Taxonomy" id="48144"/>
    <lineage>
        <taxon>Eukaryota</taxon>
        <taxon>Metazoa</taxon>
        <taxon>Ecdysozoa</taxon>
        <taxon>Arthropoda</taxon>
        <taxon>Crustacea</taxon>
        <taxon>Multicrustacea</taxon>
        <taxon>Malacostraca</taxon>
        <taxon>Eumalacostraca</taxon>
        <taxon>Eucarida</taxon>
        <taxon>Euphausiacea</taxon>
        <taxon>Euphausiidae</taxon>
        <taxon>Meganyctiphanes</taxon>
    </lineage>
</organism>
<protein>
    <recommendedName>
        <fullName evidence="2">Copper type II ascorbate-dependent monooxygenase C-terminal domain-containing protein</fullName>
    </recommendedName>
</protein>
<dbReference type="InterPro" id="IPR014784">
    <property type="entry name" value="Cu2_ascorb_mOase-like_C"/>
</dbReference>
<evidence type="ECO:0000259" key="2">
    <source>
        <dbReference type="Pfam" id="PF03712"/>
    </source>
</evidence>
<dbReference type="InterPro" id="IPR008977">
    <property type="entry name" value="PHM/PNGase_F_dom_sf"/>
</dbReference>
<dbReference type="GO" id="GO:0042420">
    <property type="term" value="P:dopamine catabolic process"/>
    <property type="evidence" value="ECO:0007669"/>
    <property type="project" value="TreeGrafter"/>
</dbReference>
<accession>A0AAV2QSN4</accession>
<dbReference type="GO" id="GO:0004500">
    <property type="term" value="F:dopamine beta-monooxygenase activity"/>
    <property type="evidence" value="ECO:0007669"/>
    <property type="project" value="InterPro"/>
</dbReference>
<dbReference type="Pfam" id="PF03712">
    <property type="entry name" value="Cu2_monoox_C"/>
    <property type="match status" value="1"/>
</dbReference>
<dbReference type="GO" id="GO:0042421">
    <property type="term" value="P:norepinephrine biosynthetic process"/>
    <property type="evidence" value="ECO:0007669"/>
    <property type="project" value="TreeGrafter"/>
</dbReference>
<keyword evidence="4" id="KW-1185">Reference proteome</keyword>
<dbReference type="AlphaFoldDB" id="A0AAV2QSN4"/>
<dbReference type="Proteomes" id="UP001497623">
    <property type="component" value="Unassembled WGS sequence"/>
</dbReference>
<feature type="non-terminal residue" evidence="3">
    <location>
        <position position="268"/>
    </location>
</feature>
<evidence type="ECO:0000256" key="1">
    <source>
        <dbReference type="ARBA" id="ARBA00023157"/>
    </source>
</evidence>
<dbReference type="GO" id="GO:0005507">
    <property type="term" value="F:copper ion binding"/>
    <property type="evidence" value="ECO:0007669"/>
    <property type="project" value="TreeGrafter"/>
</dbReference>
<dbReference type="InterPro" id="IPR024548">
    <property type="entry name" value="Cu2_monoox_C"/>
</dbReference>
<gene>
    <name evidence="3" type="ORF">MNOR_LOCUS16625</name>
</gene>
<proteinExistence type="predicted"/>